<keyword evidence="5" id="KW-1185">Reference proteome</keyword>
<dbReference type="InterPro" id="IPR036691">
    <property type="entry name" value="Endo/exonu/phosph_ase_sf"/>
</dbReference>
<dbReference type="GO" id="GO:0004527">
    <property type="term" value="F:exonuclease activity"/>
    <property type="evidence" value="ECO:0007669"/>
    <property type="project" value="UniProtKB-KW"/>
</dbReference>
<accession>A0A423TEJ8</accession>
<dbReference type="InterPro" id="IPR010994">
    <property type="entry name" value="RuvA_2-like"/>
</dbReference>
<sequence>MGQCTSGELPPANQDGVDGEIVTERRLSLAENISEKTSNRKFLRRRSSTTSWVSSKFGRGRKARDLSAAFNLLDYDAKINLVNINTAPEEELMTLPGVSRSVAKNIVDYRNTIGGFRRVEDLALVSGIGANKLQNFKNEITVKKKSSSRSSSRTQSVDSLSCESIRSQRSQSQSQGGRSIRGSPVRVINVNAASIFELMNVHGMNQEMAANIVEHRERKGPFKSIDDLVKVRGINSRVLSILKVYLTLNDLTPSSPPLSDVTSVASYSKVYQRNLDGKLSGHRRTHSAPLDSEDTTGRISSSLQSGDPRMSVDFYTEIFELLSVKSERPIVRDVFQGQHNGRPAIRIATWNLQELTKEKMSNPGVLEVICRTVLENGFSILAIQEVGSKDVLEKICSELNQSSLRRVREWGGPKGEWRWQVSEEPAGKIKPYLGYFKANNLDFVVVGLHIKPVSLNGKKNELNDTLVEVEDNDNSNGKDKGENQVLRESTDRKISQLGPLVTALKEKLINEREIILLGDFGMHPDNKAFDVLRETSYTNIVPADTFTNISAKNNQGTNCYDNIWLNPHTRSVYTGNWGVVREGMSHLAIPRGWLWGGMVSNHCPVYCDLYSNVSPNSSQQGSLQLSRNMGEVLRDE</sequence>
<protein>
    <recommendedName>
        <fullName evidence="1">Endonuclease/exonuclease/phosphatase family domain-containing protein 1</fullName>
    </recommendedName>
</protein>
<keyword evidence="4" id="KW-0269">Exonuclease</keyword>
<dbReference type="SUPFAM" id="SSF47781">
    <property type="entry name" value="RuvA domain 2-like"/>
    <property type="match status" value="2"/>
</dbReference>
<dbReference type="PANTHER" id="PTHR21180">
    <property type="entry name" value="ENDONUCLEASE/EXONUCLEASE/PHOSPHATASE FAMILY DOMAIN-CONTAINING PROTEIN 1"/>
    <property type="match status" value="1"/>
</dbReference>
<feature type="compositionally biased region" description="Low complexity" evidence="2">
    <location>
        <begin position="148"/>
        <end position="181"/>
    </location>
</feature>
<dbReference type="GO" id="GO:0003677">
    <property type="term" value="F:DNA binding"/>
    <property type="evidence" value="ECO:0007669"/>
    <property type="project" value="InterPro"/>
</dbReference>
<evidence type="ECO:0000313" key="5">
    <source>
        <dbReference type="Proteomes" id="UP000283509"/>
    </source>
</evidence>
<keyword evidence="4" id="KW-0255">Endonuclease</keyword>
<dbReference type="Gene3D" id="3.60.10.10">
    <property type="entry name" value="Endonuclease/exonuclease/phosphatase"/>
    <property type="match status" value="1"/>
</dbReference>
<dbReference type="OrthoDB" id="6237065at2759"/>
<dbReference type="Proteomes" id="UP000283509">
    <property type="component" value="Unassembled WGS sequence"/>
</dbReference>
<dbReference type="Pfam" id="PF12836">
    <property type="entry name" value="HHH_3"/>
    <property type="match status" value="2"/>
</dbReference>
<organism evidence="4 5">
    <name type="scientific">Penaeus vannamei</name>
    <name type="common">Whiteleg shrimp</name>
    <name type="synonym">Litopenaeus vannamei</name>
    <dbReference type="NCBI Taxonomy" id="6689"/>
    <lineage>
        <taxon>Eukaryota</taxon>
        <taxon>Metazoa</taxon>
        <taxon>Ecdysozoa</taxon>
        <taxon>Arthropoda</taxon>
        <taxon>Crustacea</taxon>
        <taxon>Multicrustacea</taxon>
        <taxon>Malacostraca</taxon>
        <taxon>Eumalacostraca</taxon>
        <taxon>Eucarida</taxon>
        <taxon>Decapoda</taxon>
        <taxon>Dendrobranchiata</taxon>
        <taxon>Penaeoidea</taxon>
        <taxon>Penaeidae</taxon>
        <taxon>Penaeus</taxon>
    </lineage>
</organism>
<keyword evidence="4" id="KW-0540">Nuclease</keyword>
<dbReference type="InterPro" id="IPR051675">
    <property type="entry name" value="Endo/Exo/Phosphatase_dom_1"/>
</dbReference>
<dbReference type="InterPro" id="IPR003583">
    <property type="entry name" value="Hlx-hairpin-Hlx_DNA-bd_motif"/>
</dbReference>
<feature type="region of interest" description="Disordered" evidence="2">
    <location>
        <begin position="615"/>
        <end position="636"/>
    </location>
</feature>
<feature type="region of interest" description="Disordered" evidence="2">
    <location>
        <begin position="142"/>
        <end position="181"/>
    </location>
</feature>
<dbReference type="AlphaFoldDB" id="A0A423TEJ8"/>
<feature type="region of interest" description="Disordered" evidence="2">
    <location>
        <begin position="470"/>
        <end position="489"/>
    </location>
</feature>
<dbReference type="GO" id="GO:0005886">
    <property type="term" value="C:plasma membrane"/>
    <property type="evidence" value="ECO:0007669"/>
    <property type="project" value="TreeGrafter"/>
</dbReference>
<dbReference type="GO" id="GO:0004519">
    <property type="term" value="F:endonuclease activity"/>
    <property type="evidence" value="ECO:0007669"/>
    <property type="project" value="UniProtKB-KW"/>
</dbReference>
<dbReference type="GO" id="GO:0006281">
    <property type="term" value="P:DNA repair"/>
    <property type="evidence" value="ECO:0007669"/>
    <property type="project" value="InterPro"/>
</dbReference>
<reference evidence="4 5" key="1">
    <citation type="submission" date="2018-04" db="EMBL/GenBank/DDBJ databases">
        <authorList>
            <person name="Zhang X."/>
            <person name="Yuan J."/>
            <person name="Li F."/>
            <person name="Xiang J."/>
        </authorList>
    </citation>
    <scope>NUCLEOTIDE SEQUENCE [LARGE SCALE GENOMIC DNA]</scope>
    <source>
        <tissue evidence="4">Muscle</tissue>
    </source>
</reference>
<dbReference type="SUPFAM" id="SSF56219">
    <property type="entry name" value="DNase I-like"/>
    <property type="match status" value="1"/>
</dbReference>
<evidence type="ECO:0000256" key="1">
    <source>
        <dbReference type="ARBA" id="ARBA00015260"/>
    </source>
</evidence>
<dbReference type="SMART" id="SM00278">
    <property type="entry name" value="HhH1"/>
    <property type="match status" value="3"/>
</dbReference>
<evidence type="ECO:0000256" key="2">
    <source>
        <dbReference type="SAM" id="MobiDB-lite"/>
    </source>
</evidence>
<reference evidence="4 5" key="2">
    <citation type="submission" date="2019-01" db="EMBL/GenBank/DDBJ databases">
        <title>The decoding of complex shrimp genome reveals the adaptation for benthos swimmer, frequently molting mechanism and breeding impact on genome.</title>
        <authorList>
            <person name="Sun Y."/>
            <person name="Gao Y."/>
            <person name="Yu Y."/>
        </authorList>
    </citation>
    <scope>NUCLEOTIDE SEQUENCE [LARGE SCALE GENOMIC DNA]</scope>
    <source>
        <tissue evidence="4">Muscle</tissue>
    </source>
</reference>
<name>A0A423TEJ8_PENVA</name>
<dbReference type="STRING" id="6689.A0A423TEJ8"/>
<dbReference type="EMBL" id="QCYY01001835">
    <property type="protein sequence ID" value="ROT74900.1"/>
    <property type="molecule type" value="Genomic_DNA"/>
</dbReference>
<evidence type="ECO:0000259" key="3">
    <source>
        <dbReference type="SMART" id="SM00278"/>
    </source>
</evidence>
<keyword evidence="4" id="KW-0378">Hydrolase</keyword>
<feature type="region of interest" description="Disordered" evidence="2">
    <location>
        <begin position="277"/>
        <end position="307"/>
    </location>
</feature>
<comment type="caution">
    <text evidence="4">The sequence shown here is derived from an EMBL/GenBank/DDBJ whole genome shotgun (WGS) entry which is preliminary data.</text>
</comment>
<feature type="compositionally biased region" description="Polar residues" evidence="2">
    <location>
        <begin position="615"/>
        <end position="627"/>
    </location>
</feature>
<gene>
    <name evidence="4" type="ORF">C7M84_006576</name>
</gene>
<feature type="domain" description="Helix-hairpin-helix DNA-binding motif class 1" evidence="3">
    <location>
        <begin position="120"/>
        <end position="139"/>
    </location>
</feature>
<evidence type="ECO:0000313" key="4">
    <source>
        <dbReference type="EMBL" id="ROT74900.1"/>
    </source>
</evidence>
<feature type="domain" description="Helix-hairpin-helix DNA-binding motif class 1" evidence="3">
    <location>
        <begin position="196"/>
        <end position="215"/>
    </location>
</feature>
<dbReference type="PANTHER" id="PTHR21180:SF32">
    <property type="entry name" value="ENDONUCLEASE_EXONUCLEASE_PHOSPHATASE FAMILY DOMAIN-CONTAINING PROTEIN 1"/>
    <property type="match status" value="1"/>
</dbReference>
<proteinExistence type="predicted"/>
<dbReference type="Gene3D" id="1.10.150.280">
    <property type="entry name" value="AF1531-like domain"/>
    <property type="match status" value="2"/>
</dbReference>
<feature type="domain" description="Helix-hairpin-helix DNA-binding motif class 1" evidence="3">
    <location>
        <begin position="90"/>
        <end position="109"/>
    </location>
</feature>